<evidence type="ECO:0000313" key="3">
    <source>
        <dbReference type="Proteomes" id="UP000588604"/>
    </source>
</evidence>
<gene>
    <name evidence="2" type="ORF">FHS59_002942</name>
</gene>
<evidence type="ECO:0000313" key="2">
    <source>
        <dbReference type="EMBL" id="MBB6327299.1"/>
    </source>
</evidence>
<dbReference type="PROSITE" id="PS51257">
    <property type="entry name" value="PROKAR_LIPOPROTEIN"/>
    <property type="match status" value="1"/>
</dbReference>
<feature type="chain" id="PRO_5033016886" description="Lipocalin-like domain-containing protein" evidence="1">
    <location>
        <begin position="21"/>
        <end position="158"/>
    </location>
</feature>
<proteinExistence type="predicted"/>
<dbReference type="AlphaFoldDB" id="A0A841MP34"/>
<accession>A0A841MP34</accession>
<evidence type="ECO:0000256" key="1">
    <source>
        <dbReference type="SAM" id="SignalP"/>
    </source>
</evidence>
<keyword evidence="3" id="KW-1185">Reference proteome</keyword>
<evidence type="ECO:0008006" key="4">
    <source>
        <dbReference type="Google" id="ProtNLM"/>
    </source>
</evidence>
<feature type="signal peptide" evidence="1">
    <location>
        <begin position="1"/>
        <end position="20"/>
    </location>
</feature>
<dbReference type="RefSeq" id="WP_184496135.1">
    <property type="nucleotide sequence ID" value="NZ_JACIJO010000003.1"/>
</dbReference>
<organism evidence="2 3">
    <name type="scientific">Algoriphagus iocasae</name>
    <dbReference type="NCBI Taxonomy" id="1836499"/>
    <lineage>
        <taxon>Bacteria</taxon>
        <taxon>Pseudomonadati</taxon>
        <taxon>Bacteroidota</taxon>
        <taxon>Cytophagia</taxon>
        <taxon>Cytophagales</taxon>
        <taxon>Cyclobacteriaceae</taxon>
        <taxon>Algoriphagus</taxon>
    </lineage>
</organism>
<dbReference type="EMBL" id="JACIJO010000003">
    <property type="protein sequence ID" value="MBB6327299.1"/>
    <property type="molecule type" value="Genomic_DNA"/>
</dbReference>
<keyword evidence="1" id="KW-0732">Signal</keyword>
<name>A0A841MP34_9BACT</name>
<comment type="caution">
    <text evidence="2">The sequence shown here is derived from an EMBL/GenBank/DDBJ whole genome shotgun (WGS) entry which is preliminary data.</text>
</comment>
<dbReference type="Proteomes" id="UP000588604">
    <property type="component" value="Unassembled WGS sequence"/>
</dbReference>
<protein>
    <recommendedName>
        <fullName evidence="4">Lipocalin-like domain-containing protein</fullName>
    </recommendedName>
</protein>
<reference evidence="2 3" key="1">
    <citation type="submission" date="2020-08" db="EMBL/GenBank/DDBJ databases">
        <title>Genomic Encyclopedia of Type Strains, Phase IV (KMG-IV): sequencing the most valuable type-strain genomes for metagenomic binning, comparative biology and taxonomic classification.</title>
        <authorList>
            <person name="Goeker M."/>
        </authorList>
    </citation>
    <scope>NUCLEOTIDE SEQUENCE [LARGE SCALE GENOMIC DNA]</scope>
    <source>
        <strain evidence="2 3">DSM 102044</strain>
    </source>
</reference>
<sequence length="158" mass="16931">MKSSKIILLAILLSSAFLQGCWNDDPDPVQKSEEELAIEALTGTGTLTWSVSGGGAVIKDGTAVTDLYSTFELTLSANSSSKTYTSKNSNDLFTNAGTWSFVGTNYDKITLSGTNPASDREISYTRTGDNLKLLFSIPLPGGRTNAVVGNYEFDLLKK</sequence>